<proteinExistence type="predicted"/>
<dbReference type="PANTHER" id="PTHR47962">
    <property type="entry name" value="ATP-DEPENDENT HELICASE LHR-RELATED-RELATED"/>
    <property type="match status" value="1"/>
</dbReference>
<organism evidence="3 4">
    <name type="scientific">Nonomuraea recticatena</name>
    <dbReference type="NCBI Taxonomy" id="46178"/>
    <lineage>
        <taxon>Bacteria</taxon>
        <taxon>Bacillati</taxon>
        <taxon>Actinomycetota</taxon>
        <taxon>Actinomycetes</taxon>
        <taxon>Streptosporangiales</taxon>
        <taxon>Streptosporangiaceae</taxon>
        <taxon>Nonomuraea</taxon>
    </lineage>
</organism>
<reference evidence="3 4" key="1">
    <citation type="journal article" date="2019" name="Int. J. Syst. Evol. Microbiol.">
        <title>The Global Catalogue of Microorganisms (GCM) 10K type strain sequencing project: providing services to taxonomists for standard genome sequencing and annotation.</title>
        <authorList>
            <consortium name="The Broad Institute Genomics Platform"/>
            <consortium name="The Broad Institute Genome Sequencing Center for Infectious Disease"/>
            <person name="Wu L."/>
            <person name="Ma J."/>
        </authorList>
    </citation>
    <scope>NUCLEOTIDE SEQUENCE [LARGE SCALE GENOMIC DNA]</scope>
    <source>
        <strain evidence="3 4">JCM 6835</strain>
    </source>
</reference>
<feature type="region of interest" description="Disordered" evidence="1">
    <location>
        <begin position="226"/>
        <end position="246"/>
    </location>
</feature>
<dbReference type="CDD" id="cd18785">
    <property type="entry name" value="SF2_C"/>
    <property type="match status" value="1"/>
</dbReference>
<dbReference type="EMBL" id="BAAATE010000028">
    <property type="protein sequence ID" value="GAA2687035.1"/>
    <property type="molecule type" value="Genomic_DNA"/>
</dbReference>
<dbReference type="InterPro" id="IPR001650">
    <property type="entry name" value="Helicase_C-like"/>
</dbReference>
<name>A0ABN3SW06_9ACTN</name>
<dbReference type="InterPro" id="IPR052511">
    <property type="entry name" value="ATP-dep_Helicase"/>
</dbReference>
<dbReference type="Proteomes" id="UP001501666">
    <property type="component" value="Unassembled WGS sequence"/>
</dbReference>
<dbReference type="Gene3D" id="3.40.50.300">
    <property type="entry name" value="P-loop containing nucleotide triphosphate hydrolases"/>
    <property type="match status" value="2"/>
</dbReference>
<dbReference type="Pfam" id="PF00271">
    <property type="entry name" value="Helicase_C"/>
    <property type="match status" value="1"/>
</dbReference>
<accession>A0ABN3SW06</accession>
<evidence type="ECO:0000313" key="3">
    <source>
        <dbReference type="EMBL" id="GAA2687035.1"/>
    </source>
</evidence>
<protein>
    <recommendedName>
        <fullName evidence="2">Helicase C-terminal domain-containing protein</fullName>
    </recommendedName>
</protein>
<evidence type="ECO:0000313" key="4">
    <source>
        <dbReference type="Proteomes" id="UP001501666"/>
    </source>
</evidence>
<evidence type="ECO:0000259" key="2">
    <source>
        <dbReference type="SMART" id="SM00490"/>
    </source>
</evidence>
<dbReference type="SMART" id="SM00490">
    <property type="entry name" value="HELICc"/>
    <property type="match status" value="1"/>
</dbReference>
<comment type="caution">
    <text evidence="3">The sequence shown here is derived from an EMBL/GenBank/DDBJ whole genome shotgun (WGS) entry which is preliminary data.</text>
</comment>
<feature type="domain" description="Helicase C-terminal" evidence="2">
    <location>
        <begin position="124"/>
        <end position="208"/>
    </location>
</feature>
<dbReference type="PANTHER" id="PTHR47962:SF7">
    <property type="entry name" value="MITOCHONDRIAL ATP-DEPENDENT HELICASE IRC3-RELATED"/>
    <property type="match status" value="1"/>
</dbReference>
<dbReference type="InterPro" id="IPR027417">
    <property type="entry name" value="P-loop_NTPase"/>
</dbReference>
<sequence length="246" mass="27083">MVDECHAIGAPAAEAAIRQVRVERWLGLSATPYRADQMDAIITMQCGPIRHEIAAEVTFAQRQLVHITSFTTEEIGNDGASFQAMYGELAADQKRNAQIATDVADAVARGRQCLILTNRLEHLERLDANLRGLGVTSTLLHGKLTPAERAQLRADLTDNQGRPLALIAIDKIAGEGFDLPRLDTLFLAIPISFKGRVIQQVGRIMREAATKHDVEVHDYLDVQVPSAGTDVRQAPPHPDPPRFHHR</sequence>
<evidence type="ECO:0000256" key="1">
    <source>
        <dbReference type="SAM" id="MobiDB-lite"/>
    </source>
</evidence>
<keyword evidence="4" id="KW-1185">Reference proteome</keyword>
<dbReference type="SUPFAM" id="SSF52540">
    <property type="entry name" value="P-loop containing nucleoside triphosphate hydrolases"/>
    <property type="match status" value="1"/>
</dbReference>
<gene>
    <name evidence="3" type="ORF">GCM10010412_074880</name>
</gene>